<dbReference type="AlphaFoldDB" id="A0AAU7VP14"/>
<evidence type="ECO:0000256" key="1">
    <source>
        <dbReference type="ARBA" id="ARBA00022741"/>
    </source>
</evidence>
<evidence type="ECO:0000259" key="3">
    <source>
        <dbReference type="PROSITE" id="PS50893"/>
    </source>
</evidence>
<proteinExistence type="predicted"/>
<evidence type="ECO:0000256" key="2">
    <source>
        <dbReference type="ARBA" id="ARBA00022840"/>
    </source>
</evidence>
<dbReference type="PANTHER" id="PTHR42798">
    <property type="entry name" value="LIPOPROTEIN-RELEASING SYSTEM ATP-BINDING PROTEIN LOLD"/>
    <property type="match status" value="1"/>
</dbReference>
<accession>A0AAU7VP14</accession>
<dbReference type="InterPro" id="IPR003593">
    <property type="entry name" value="AAA+_ATPase"/>
</dbReference>
<dbReference type="RefSeq" id="WP_350344576.1">
    <property type="nucleotide sequence ID" value="NZ_CP158367.1"/>
</dbReference>
<feature type="domain" description="ABC transporter" evidence="3">
    <location>
        <begin position="4"/>
        <end position="211"/>
    </location>
</feature>
<dbReference type="GO" id="GO:0016887">
    <property type="term" value="F:ATP hydrolysis activity"/>
    <property type="evidence" value="ECO:0007669"/>
    <property type="project" value="InterPro"/>
</dbReference>
<dbReference type="GO" id="GO:0005524">
    <property type="term" value="F:ATP binding"/>
    <property type="evidence" value="ECO:0007669"/>
    <property type="project" value="UniProtKB-KW"/>
</dbReference>
<dbReference type="InterPro" id="IPR003439">
    <property type="entry name" value="ABC_transporter-like_ATP-bd"/>
</dbReference>
<dbReference type="Gene3D" id="3.40.50.300">
    <property type="entry name" value="P-loop containing nucleotide triphosphate hydrolases"/>
    <property type="match status" value="1"/>
</dbReference>
<dbReference type="InterPro" id="IPR017871">
    <property type="entry name" value="ABC_transporter-like_CS"/>
</dbReference>
<gene>
    <name evidence="4" type="ORF">PRVXT_000998</name>
</gene>
<dbReference type="PROSITE" id="PS00211">
    <property type="entry name" value="ABC_TRANSPORTER_1"/>
    <property type="match status" value="1"/>
</dbReference>
<dbReference type="Pfam" id="PF00005">
    <property type="entry name" value="ABC_tran"/>
    <property type="match status" value="1"/>
</dbReference>
<keyword evidence="2" id="KW-0067">ATP-binding</keyword>
<dbReference type="EMBL" id="CP158367">
    <property type="protein sequence ID" value="XBX75840.1"/>
    <property type="molecule type" value="Genomic_DNA"/>
</dbReference>
<keyword evidence="1" id="KW-0547">Nucleotide-binding</keyword>
<reference evidence="4" key="1">
    <citation type="journal article" date="2013" name="Extremophiles">
        <title>Proteinivorax tanatarense gen. nov., sp. nov., an anaerobic, haloalkaliphilic, proteolytic bacterium isolated from a decaying algal bloom, and proposal of Proteinivoraceae fam. nov.</title>
        <authorList>
            <person name="Kevbrin V."/>
            <person name="Boltyanskaya Y."/>
            <person name="Zhilina T."/>
            <person name="Kolganova T."/>
            <person name="Lavrentjeva E."/>
            <person name="Kuznetsov B."/>
        </authorList>
    </citation>
    <scope>NUCLEOTIDE SEQUENCE</scope>
    <source>
        <strain evidence="4">Z-910T</strain>
    </source>
</reference>
<dbReference type="PROSITE" id="PS50893">
    <property type="entry name" value="ABC_TRANSPORTER_2"/>
    <property type="match status" value="1"/>
</dbReference>
<dbReference type="PANTHER" id="PTHR42798:SF4">
    <property type="entry name" value="ABC TRANSPORTER DOMAIN-CONTAINING PROTEIN"/>
    <property type="match status" value="1"/>
</dbReference>
<dbReference type="SMART" id="SM00382">
    <property type="entry name" value="AAA"/>
    <property type="match status" value="1"/>
</dbReference>
<dbReference type="SUPFAM" id="SSF52540">
    <property type="entry name" value="P-loop containing nucleoside triphosphate hydrolases"/>
    <property type="match status" value="1"/>
</dbReference>
<dbReference type="InterPro" id="IPR019895">
    <property type="entry name" value="L_ocin_972_ABC"/>
</dbReference>
<reference evidence="4" key="2">
    <citation type="submission" date="2024-06" db="EMBL/GenBank/DDBJ databases">
        <authorList>
            <person name="Petrova K.O."/>
            <person name="Toshchakov S.V."/>
            <person name="Boltjanskaja Y.V."/>
            <person name="Kevbrin V."/>
        </authorList>
    </citation>
    <scope>NUCLEOTIDE SEQUENCE</scope>
    <source>
        <strain evidence="4">Z-910T</strain>
    </source>
</reference>
<organism evidence="4">
    <name type="scientific">Proteinivorax tanatarense</name>
    <dbReference type="NCBI Taxonomy" id="1260629"/>
    <lineage>
        <taxon>Bacteria</taxon>
        <taxon>Bacillati</taxon>
        <taxon>Bacillota</taxon>
        <taxon>Clostridia</taxon>
        <taxon>Eubacteriales</taxon>
        <taxon>Proteinivoracaceae</taxon>
        <taxon>Proteinivorax</taxon>
    </lineage>
</organism>
<name>A0AAU7VP14_9FIRM</name>
<dbReference type="NCBIfam" id="TIGR03608">
    <property type="entry name" value="L_ocin_972_ABC"/>
    <property type="match status" value="1"/>
</dbReference>
<dbReference type="InterPro" id="IPR027417">
    <property type="entry name" value="P-loop_NTPase"/>
</dbReference>
<sequence>MSIVQLKNISKGYGEKEILKDFSVDIKRGELVCITGESGAGKSTLLYIMGLLEKPDKGVVNIGQKEDVEINTKTSRVLLRDKIGFLFQNYGLIDDKTVDFNLNIAYINSNKTRKEWEKCKADVMEKLKLNISINEKIYKLSGGEQQRVALARVLLKDCELILADEPTGSVDNKNREIILELLMDLNRKGKTIVIVSHDPYIVNFCPKVIQL</sequence>
<evidence type="ECO:0000313" key="4">
    <source>
        <dbReference type="EMBL" id="XBX75840.1"/>
    </source>
</evidence>
<protein>
    <submittedName>
        <fullName evidence="4">Bacteriocin export ABC transporter</fullName>
    </submittedName>
</protein>